<dbReference type="Gene3D" id="3.20.20.120">
    <property type="entry name" value="Enolase-like C-terminal domain"/>
    <property type="match status" value="1"/>
</dbReference>
<dbReference type="SUPFAM" id="SSF51604">
    <property type="entry name" value="Enolase C-terminal domain-like"/>
    <property type="match status" value="1"/>
</dbReference>
<dbReference type="PANTHER" id="PTHR13794">
    <property type="entry name" value="ENOLASE SUPERFAMILY, MANDELATE RACEMASE"/>
    <property type="match status" value="1"/>
</dbReference>
<dbReference type="Proteomes" id="UP001553161">
    <property type="component" value="Unassembled WGS sequence"/>
</dbReference>
<keyword evidence="2" id="KW-0479">Metal-binding</keyword>
<gene>
    <name evidence="5" type="ORF">AB0T83_17390</name>
</gene>
<comment type="cofactor">
    <cofactor evidence="1">
        <name>Mg(2+)</name>
        <dbReference type="ChEBI" id="CHEBI:18420"/>
    </cofactor>
</comment>
<evidence type="ECO:0000256" key="1">
    <source>
        <dbReference type="ARBA" id="ARBA00001946"/>
    </source>
</evidence>
<dbReference type="SMART" id="SM00922">
    <property type="entry name" value="MR_MLE"/>
    <property type="match status" value="1"/>
</dbReference>
<comment type="caution">
    <text evidence="5">The sequence shown here is derived from an EMBL/GenBank/DDBJ whole genome shotgun (WGS) entry which is preliminary data.</text>
</comment>
<dbReference type="RefSeq" id="WP_366194507.1">
    <property type="nucleotide sequence ID" value="NZ_JBFBVU010000031.1"/>
</dbReference>
<dbReference type="Pfam" id="PF13378">
    <property type="entry name" value="MR_MLE_C"/>
    <property type="match status" value="1"/>
</dbReference>
<dbReference type="PANTHER" id="PTHR13794:SF58">
    <property type="entry name" value="MITOCHONDRIAL ENOLASE SUPERFAMILY MEMBER 1"/>
    <property type="match status" value="1"/>
</dbReference>
<dbReference type="SFLD" id="SFLDF00557">
    <property type="entry name" value="3_6-anhydro-alpha-L-galactonat"/>
    <property type="match status" value="1"/>
</dbReference>
<sequence>MTSIKSVDVSLFCLPLAEVLSDAMHGDHTHFELVAVQIRTSDGLVGTGYTYTGGKGGQAIKAMIEFDLAPFLLGKDPEDVEGLYAAMGWHIHYVGRGGIASFAISALDIALWDIRCRARDAPLWKLAGGASDRCKAYRGGIDLNYPLPKLLDSIRGYLAEGFDGVKIKVGHDDLNIDIARARAVRDLIGPDRDFMVDANYALDREKAKAAARAFKDLNVVWFEEPTLPDDYLGYGEIARETGCPLAMGENLHTIHEFEHALRDARLSFIQPDASNCGGITGWLDVAKLAARHGIPVCSHGMQELHVSLVSAQHGAGWIEVHSFPIDSYTTRPLVVQDHLAVAPNTPGTGVEFDWEKLQDAALRAQSDHTARTPILATSGGN</sequence>
<dbReference type="SUPFAM" id="SSF54826">
    <property type="entry name" value="Enolase N-terminal domain-like"/>
    <property type="match status" value="1"/>
</dbReference>
<name>A0ABV3LAG5_9RHOB</name>
<evidence type="ECO:0000313" key="5">
    <source>
        <dbReference type="EMBL" id="MEV8468551.1"/>
    </source>
</evidence>
<feature type="domain" description="Mandelate racemase/muconate lactonizing enzyme C-terminal" evidence="4">
    <location>
        <begin position="147"/>
        <end position="244"/>
    </location>
</feature>
<dbReference type="SFLD" id="SFLDG00179">
    <property type="entry name" value="mandelate_racemase"/>
    <property type="match status" value="1"/>
</dbReference>
<keyword evidence="3" id="KW-0460">Magnesium</keyword>
<dbReference type="InterPro" id="IPR029017">
    <property type="entry name" value="Enolase-like_N"/>
</dbReference>
<dbReference type="CDD" id="cd03316">
    <property type="entry name" value="MR_like"/>
    <property type="match status" value="1"/>
</dbReference>
<dbReference type="Gene3D" id="3.30.390.10">
    <property type="entry name" value="Enolase-like, N-terminal domain"/>
    <property type="match status" value="1"/>
</dbReference>
<protein>
    <submittedName>
        <fullName evidence="5">Mandelate racemase/muconate lactonizing enzyme family protein</fullName>
    </submittedName>
</protein>
<dbReference type="InterPro" id="IPR013341">
    <property type="entry name" value="Mandelate_racemase_N_dom"/>
</dbReference>
<dbReference type="InterPro" id="IPR046945">
    <property type="entry name" value="RHMD-like"/>
</dbReference>
<accession>A0ABV3LAG5</accession>
<proteinExistence type="predicted"/>
<evidence type="ECO:0000313" key="6">
    <source>
        <dbReference type="Proteomes" id="UP001553161"/>
    </source>
</evidence>
<organism evidence="5 6">
    <name type="scientific">Meridianimarinicoccus marinus</name>
    <dbReference type="NCBI Taxonomy" id="3231483"/>
    <lineage>
        <taxon>Bacteria</taxon>
        <taxon>Pseudomonadati</taxon>
        <taxon>Pseudomonadota</taxon>
        <taxon>Alphaproteobacteria</taxon>
        <taxon>Rhodobacterales</taxon>
        <taxon>Paracoccaceae</taxon>
        <taxon>Meridianimarinicoccus</taxon>
    </lineage>
</organism>
<dbReference type="SFLD" id="SFLDS00001">
    <property type="entry name" value="Enolase"/>
    <property type="match status" value="1"/>
</dbReference>
<dbReference type="InterPro" id="IPR034382">
    <property type="entry name" value="AHGA_cycloisomerase"/>
</dbReference>
<dbReference type="Pfam" id="PF02746">
    <property type="entry name" value="MR_MLE_N"/>
    <property type="match status" value="1"/>
</dbReference>
<dbReference type="InterPro" id="IPR036849">
    <property type="entry name" value="Enolase-like_C_sf"/>
</dbReference>
<evidence type="ECO:0000256" key="3">
    <source>
        <dbReference type="ARBA" id="ARBA00022842"/>
    </source>
</evidence>
<keyword evidence="6" id="KW-1185">Reference proteome</keyword>
<dbReference type="EMBL" id="JBFBVU010000031">
    <property type="protein sequence ID" value="MEV8468551.1"/>
    <property type="molecule type" value="Genomic_DNA"/>
</dbReference>
<dbReference type="InterPro" id="IPR013342">
    <property type="entry name" value="Mandelate_racemase_C"/>
</dbReference>
<reference evidence="5 6" key="1">
    <citation type="submission" date="2024-07" db="EMBL/GenBank/DDBJ databases">
        <authorList>
            <person name="Kang M."/>
        </authorList>
    </citation>
    <scope>NUCLEOTIDE SEQUENCE [LARGE SCALE GENOMIC DNA]</scope>
    <source>
        <strain evidence="5 6">DFM31</strain>
    </source>
</reference>
<dbReference type="InterPro" id="IPR029065">
    <property type="entry name" value="Enolase_C-like"/>
</dbReference>
<evidence type="ECO:0000256" key="2">
    <source>
        <dbReference type="ARBA" id="ARBA00022723"/>
    </source>
</evidence>
<evidence type="ECO:0000259" key="4">
    <source>
        <dbReference type="SMART" id="SM00922"/>
    </source>
</evidence>